<dbReference type="PANTHER" id="PTHR47366">
    <property type="entry name" value="TWO-ON-TWO HEMOGLOBIN-3"/>
    <property type="match status" value="1"/>
</dbReference>
<organism evidence="8 9">
    <name type="scientific">Pseudogracilibacillus auburnensis</name>
    <dbReference type="NCBI Taxonomy" id="1494959"/>
    <lineage>
        <taxon>Bacteria</taxon>
        <taxon>Bacillati</taxon>
        <taxon>Bacillota</taxon>
        <taxon>Bacilli</taxon>
        <taxon>Bacillales</taxon>
        <taxon>Bacillaceae</taxon>
        <taxon>Pseudogracilibacillus</taxon>
    </lineage>
</organism>
<reference evidence="8 9" key="1">
    <citation type="submission" date="2018-05" db="EMBL/GenBank/DDBJ databases">
        <title>Genomic Encyclopedia of Type Strains, Phase IV (KMG-IV): sequencing the most valuable type-strain genomes for metagenomic binning, comparative biology and taxonomic classification.</title>
        <authorList>
            <person name="Goeker M."/>
        </authorList>
    </citation>
    <scope>NUCLEOTIDE SEQUENCE [LARGE SCALE GENOMIC DNA]</scope>
    <source>
        <strain evidence="8 9">DSM 28556</strain>
    </source>
</reference>
<evidence type="ECO:0000256" key="4">
    <source>
        <dbReference type="ARBA" id="ARBA00022723"/>
    </source>
</evidence>
<dbReference type="GO" id="GO:0019825">
    <property type="term" value="F:oxygen binding"/>
    <property type="evidence" value="ECO:0007669"/>
    <property type="project" value="InterPro"/>
</dbReference>
<evidence type="ECO:0000256" key="5">
    <source>
        <dbReference type="ARBA" id="ARBA00023004"/>
    </source>
</evidence>
<accession>A0A2V3W2C4</accession>
<dbReference type="PANTHER" id="PTHR47366:SF1">
    <property type="entry name" value="TWO-ON-TWO HEMOGLOBIN-3"/>
    <property type="match status" value="1"/>
</dbReference>
<dbReference type="PROSITE" id="PS01213">
    <property type="entry name" value="GLOBIN_FAM_2"/>
    <property type="match status" value="1"/>
</dbReference>
<keyword evidence="3" id="KW-0349">Heme</keyword>
<keyword evidence="4" id="KW-0479">Metal-binding</keyword>
<name>A0A2V3W2C4_9BACI</name>
<dbReference type="EMBL" id="QJJQ01000004">
    <property type="protein sequence ID" value="PXW87906.1"/>
    <property type="molecule type" value="Genomic_DNA"/>
</dbReference>
<keyword evidence="5" id="KW-0408">Iron</keyword>
<dbReference type="GO" id="GO:0005344">
    <property type="term" value="F:oxygen carrier activity"/>
    <property type="evidence" value="ECO:0007669"/>
    <property type="project" value="InterPro"/>
</dbReference>
<dbReference type="AlphaFoldDB" id="A0A2V3W2C4"/>
<evidence type="ECO:0000256" key="3">
    <source>
        <dbReference type="ARBA" id="ARBA00022617"/>
    </source>
</evidence>
<evidence type="ECO:0000313" key="8">
    <source>
        <dbReference type="EMBL" id="PXW87906.1"/>
    </source>
</evidence>
<dbReference type="InterPro" id="IPR009050">
    <property type="entry name" value="Globin-like_sf"/>
</dbReference>
<comment type="caution">
    <text evidence="8">The sequence shown here is derived from an EMBL/GenBank/DDBJ whole genome shotgun (WGS) entry which is preliminary data.</text>
</comment>
<dbReference type="Pfam" id="PF01152">
    <property type="entry name" value="Bac_globin"/>
    <property type="match status" value="1"/>
</dbReference>
<evidence type="ECO:0000256" key="6">
    <source>
        <dbReference type="ARBA" id="ARBA00034496"/>
    </source>
</evidence>
<dbReference type="GO" id="GO:0046872">
    <property type="term" value="F:metal ion binding"/>
    <property type="evidence" value="ECO:0007669"/>
    <property type="project" value="UniProtKB-KW"/>
</dbReference>
<evidence type="ECO:0000313" key="9">
    <source>
        <dbReference type="Proteomes" id="UP000247978"/>
    </source>
</evidence>
<dbReference type="Proteomes" id="UP000247978">
    <property type="component" value="Unassembled WGS sequence"/>
</dbReference>
<keyword evidence="9" id="KW-1185">Reference proteome</keyword>
<sequence length="80" mass="9198">MFLTQFTGGPPLYSEEFGPPAMRNRHLPHEITPLRAESWLRCMKEAFEEIGLDQQPAGKEFYERLTRVASIMVNTDDTTP</sequence>
<protein>
    <submittedName>
        <fullName evidence="8">Globin</fullName>
    </submittedName>
</protein>
<gene>
    <name evidence="8" type="ORF">DFR56_10454</name>
</gene>
<dbReference type="InterPro" id="IPR019795">
    <property type="entry name" value="Globin_bac-like_CS"/>
</dbReference>
<dbReference type="Gene3D" id="1.10.490.10">
    <property type="entry name" value="Globins"/>
    <property type="match status" value="1"/>
</dbReference>
<dbReference type="SUPFAM" id="SSF46458">
    <property type="entry name" value="Globin-like"/>
    <property type="match status" value="1"/>
</dbReference>
<evidence type="ECO:0000256" key="1">
    <source>
        <dbReference type="ARBA" id="ARBA00001971"/>
    </source>
</evidence>
<evidence type="ECO:0000256" key="2">
    <source>
        <dbReference type="ARBA" id="ARBA00022448"/>
    </source>
</evidence>
<evidence type="ECO:0000256" key="7">
    <source>
        <dbReference type="SAM" id="MobiDB-lite"/>
    </source>
</evidence>
<keyword evidence="2" id="KW-0813">Transport</keyword>
<dbReference type="InterPro" id="IPR012292">
    <property type="entry name" value="Globin/Proto"/>
</dbReference>
<dbReference type="GO" id="GO:0020037">
    <property type="term" value="F:heme binding"/>
    <property type="evidence" value="ECO:0007669"/>
    <property type="project" value="InterPro"/>
</dbReference>
<proteinExistence type="inferred from homology"/>
<dbReference type="InterPro" id="IPR044203">
    <property type="entry name" value="GlbO/GLB3-like"/>
</dbReference>
<comment type="cofactor">
    <cofactor evidence="1">
        <name>heme</name>
        <dbReference type="ChEBI" id="CHEBI:30413"/>
    </cofactor>
</comment>
<feature type="region of interest" description="Disordered" evidence="7">
    <location>
        <begin position="1"/>
        <end position="24"/>
    </location>
</feature>
<dbReference type="InterPro" id="IPR001486">
    <property type="entry name" value="Hemoglobin_trunc"/>
</dbReference>
<comment type="similarity">
    <text evidence="6">Belongs to the truncated hemoglobin family. Group II subfamily.</text>
</comment>